<sequence length="84" mass="9786">MDFIYDSYDSEGFGRITSEDFLLILNTKDFRDVIDDTKRAHLKAKVLEYGTSFITREEFLNVIQRIIDSNAFESICIVLKSKII</sequence>
<dbReference type="Proteomes" id="UP000759131">
    <property type="component" value="Unassembled WGS sequence"/>
</dbReference>
<proteinExistence type="predicted"/>
<evidence type="ECO:0000313" key="1">
    <source>
        <dbReference type="EMBL" id="CAD7631005.1"/>
    </source>
</evidence>
<organism evidence="1">
    <name type="scientific">Medioppia subpectinata</name>
    <dbReference type="NCBI Taxonomy" id="1979941"/>
    <lineage>
        <taxon>Eukaryota</taxon>
        <taxon>Metazoa</taxon>
        <taxon>Ecdysozoa</taxon>
        <taxon>Arthropoda</taxon>
        <taxon>Chelicerata</taxon>
        <taxon>Arachnida</taxon>
        <taxon>Acari</taxon>
        <taxon>Acariformes</taxon>
        <taxon>Sarcoptiformes</taxon>
        <taxon>Oribatida</taxon>
        <taxon>Brachypylina</taxon>
        <taxon>Oppioidea</taxon>
        <taxon>Oppiidae</taxon>
        <taxon>Medioppia</taxon>
    </lineage>
</organism>
<dbReference type="EMBL" id="CAJPIZ010008868">
    <property type="protein sequence ID" value="CAG2111435.1"/>
    <property type="molecule type" value="Genomic_DNA"/>
</dbReference>
<gene>
    <name evidence="1" type="ORF">OSB1V03_LOCUS11416</name>
</gene>
<dbReference type="SUPFAM" id="SSF47473">
    <property type="entry name" value="EF-hand"/>
    <property type="match status" value="1"/>
</dbReference>
<evidence type="ECO:0000313" key="2">
    <source>
        <dbReference type="Proteomes" id="UP000759131"/>
    </source>
</evidence>
<protein>
    <recommendedName>
        <fullName evidence="3">EF-hand domain-containing protein</fullName>
    </recommendedName>
</protein>
<name>A0A7R9KXP6_9ACAR</name>
<accession>A0A7R9KXP6</accession>
<keyword evidence="2" id="KW-1185">Reference proteome</keyword>
<dbReference type="InterPro" id="IPR011992">
    <property type="entry name" value="EF-hand-dom_pair"/>
</dbReference>
<dbReference type="EMBL" id="OC863443">
    <property type="protein sequence ID" value="CAD7631005.1"/>
    <property type="molecule type" value="Genomic_DNA"/>
</dbReference>
<reference evidence="1" key="1">
    <citation type="submission" date="2020-11" db="EMBL/GenBank/DDBJ databases">
        <authorList>
            <person name="Tran Van P."/>
        </authorList>
    </citation>
    <scope>NUCLEOTIDE SEQUENCE</scope>
</reference>
<dbReference type="OrthoDB" id="6603515at2759"/>
<evidence type="ECO:0008006" key="3">
    <source>
        <dbReference type="Google" id="ProtNLM"/>
    </source>
</evidence>
<dbReference type="AlphaFoldDB" id="A0A7R9KXP6"/>